<keyword evidence="9 11" id="KW-0486">Methionine biosynthesis</keyword>
<dbReference type="CDD" id="cd02232">
    <property type="entry name" value="cupin_ARD"/>
    <property type="match status" value="1"/>
</dbReference>
<dbReference type="HAMAP" id="MF_03154">
    <property type="entry name" value="Salvage_MtnD_euk"/>
    <property type="match status" value="1"/>
</dbReference>
<name>J7S6X1_HUIN7</name>
<dbReference type="STRING" id="1071383.J7S6X1"/>
<keyword evidence="7 11" id="KW-0560">Oxidoreductase</keyword>
<gene>
    <name evidence="12" type="primary">KNAG0E03850</name>
    <name evidence="11" type="synonym">ADI1</name>
    <name evidence="12" type="ordered locus">KNAG_0E03850</name>
</gene>
<feature type="binding site" evidence="11">
    <location>
        <position position="86"/>
    </location>
    <ligand>
        <name>Fe(2+)</name>
        <dbReference type="ChEBI" id="CHEBI:29033"/>
        <note>for iron-dependent acireductone dioxygenase activity</note>
    </ligand>
</feature>
<keyword evidence="3 11" id="KW-0533">Nickel</keyword>
<dbReference type="InterPro" id="IPR027496">
    <property type="entry name" value="ARD_euk"/>
</dbReference>
<dbReference type="FunFam" id="2.60.120.10:FF:000099">
    <property type="entry name" value="1,2-dihydroxy-3-keto-5-methylthiopentene dioxygenase"/>
    <property type="match status" value="1"/>
</dbReference>
<dbReference type="OMA" id="NNYIKLM"/>
<feature type="binding site" evidence="11">
    <location>
        <position position="132"/>
    </location>
    <ligand>
        <name>Ni(2+)</name>
        <dbReference type="ChEBI" id="CHEBI:49786"/>
        <note>for nickel-dependent acireductone dioxygenase activity</note>
    </ligand>
</feature>
<keyword evidence="4 11" id="KW-0028">Amino-acid biosynthesis</keyword>
<evidence type="ECO:0000256" key="6">
    <source>
        <dbReference type="ARBA" id="ARBA00022964"/>
    </source>
</evidence>
<feature type="binding site" evidence="11">
    <location>
        <position position="92"/>
    </location>
    <ligand>
        <name>Fe(2+)</name>
        <dbReference type="ChEBI" id="CHEBI:29033"/>
        <note>for iron-dependent acireductone dioxygenase activity</note>
    </ligand>
</feature>
<proteinExistence type="inferred from homology"/>
<dbReference type="EC" id="1.13.11.53" evidence="11"/>
<dbReference type="Pfam" id="PF03079">
    <property type="entry name" value="ARD"/>
    <property type="match status" value="1"/>
</dbReference>
<dbReference type="Gene3D" id="2.60.120.10">
    <property type="entry name" value="Jelly Rolls"/>
    <property type="match status" value="1"/>
</dbReference>
<evidence type="ECO:0000256" key="5">
    <source>
        <dbReference type="ARBA" id="ARBA00022723"/>
    </source>
</evidence>
<reference evidence="12 13" key="1">
    <citation type="journal article" date="2011" name="Proc. Natl. Acad. Sci. U.S.A.">
        <title>Evolutionary erosion of yeast sex chromosomes by mating-type switching accidents.</title>
        <authorList>
            <person name="Gordon J.L."/>
            <person name="Armisen D."/>
            <person name="Proux-Wera E."/>
            <person name="Oheigeartaigh S.S."/>
            <person name="Byrne K.P."/>
            <person name="Wolfe K.H."/>
        </authorList>
    </citation>
    <scope>NUCLEOTIDE SEQUENCE [LARGE SCALE GENOMIC DNA]</scope>
    <source>
        <strain evidence="13">ATCC MYA-139 / BCRC 22969 / CBS 8797 / CCRC 22969 / KCTC 17520 / NBRC 10181 / NCYC 3082</strain>
    </source>
</reference>
<reference evidence="13" key="2">
    <citation type="submission" date="2012-08" db="EMBL/GenBank/DDBJ databases">
        <title>Genome sequence of Kazachstania naganishii.</title>
        <authorList>
            <person name="Gordon J.L."/>
            <person name="Armisen D."/>
            <person name="Proux-Wera E."/>
            <person name="OhEigeartaigh S.S."/>
            <person name="Byrne K.P."/>
            <person name="Wolfe K.H."/>
        </authorList>
    </citation>
    <scope>NUCLEOTIDE SEQUENCE [LARGE SCALE GENOMIC DNA]</scope>
    <source>
        <strain evidence="13">ATCC MYA-139 / BCRC 22969 / CBS 8797 / CCRC 22969 / KCTC 17520 / NBRC 10181 / NCYC 3082</strain>
    </source>
</reference>
<evidence type="ECO:0000256" key="8">
    <source>
        <dbReference type="ARBA" id="ARBA00023004"/>
    </source>
</evidence>
<feature type="binding site" evidence="11">
    <location>
        <position position="92"/>
    </location>
    <ligand>
        <name>Ni(2+)</name>
        <dbReference type="ChEBI" id="CHEBI:49786"/>
        <note>for nickel-dependent acireductone dioxygenase activity</note>
    </ligand>
</feature>
<comment type="cofactor">
    <cofactor evidence="11">
        <name>Fe(2+)</name>
        <dbReference type="ChEBI" id="CHEBI:29033"/>
    </cofactor>
    <cofactor evidence="11">
        <name>Ni(2+)</name>
        <dbReference type="ChEBI" id="CHEBI:49786"/>
    </cofactor>
    <text evidence="11">Binds either 1 Fe or Ni cation per monomer. Iron-binding promotes an acireductone dioxygenase reaction producing 2-keto-4-methylthiobutyrate, while nickel-binding promotes an acireductone dioxygenase reaction producing 3-(methylsulfanyl)propanoate.</text>
</comment>
<keyword evidence="8 11" id="KW-0408">Iron</keyword>
<evidence type="ECO:0000313" key="13">
    <source>
        <dbReference type="Proteomes" id="UP000006310"/>
    </source>
</evidence>
<keyword evidence="5 11" id="KW-0479">Metal-binding</keyword>
<dbReference type="UniPathway" id="UPA00904">
    <property type="reaction ID" value="UER00878"/>
</dbReference>
<keyword evidence="13" id="KW-1185">Reference proteome</keyword>
<protein>
    <recommendedName>
        <fullName evidence="11">Acireductone dioxygenase</fullName>
    </recommendedName>
    <alternativeName>
        <fullName evidence="11">Acireductone dioxygenase (Fe(2+)-requiring)</fullName>
        <shortName evidence="11">ARD'</shortName>
        <shortName evidence="11">Fe-ARD</shortName>
        <ecNumber evidence="11">1.13.11.54</ecNumber>
    </alternativeName>
    <alternativeName>
        <fullName evidence="11">Acireductone dioxygenase (Ni(2+)-requiring)</fullName>
        <shortName evidence="11">ARD</shortName>
        <shortName evidence="11">Ni-ARD</shortName>
        <ecNumber evidence="11">1.13.11.53</ecNumber>
    </alternativeName>
</protein>
<comment type="catalytic activity">
    <reaction evidence="1 11">
        <text>1,2-dihydroxy-5-(methylsulfanyl)pent-1-en-3-one + O2 = 4-methylsulfanyl-2-oxobutanoate + formate + 2 H(+)</text>
        <dbReference type="Rhea" id="RHEA:24504"/>
        <dbReference type="ChEBI" id="CHEBI:15378"/>
        <dbReference type="ChEBI" id="CHEBI:15379"/>
        <dbReference type="ChEBI" id="CHEBI:15740"/>
        <dbReference type="ChEBI" id="CHEBI:16723"/>
        <dbReference type="ChEBI" id="CHEBI:49252"/>
        <dbReference type="EC" id="1.13.11.54"/>
    </reaction>
</comment>
<dbReference type="HOGENOM" id="CLU_090154_1_0_1"/>
<dbReference type="EC" id="1.13.11.54" evidence="11"/>
<dbReference type="GO" id="GO:0010308">
    <property type="term" value="F:acireductone dioxygenase (Ni2+-requiring) activity"/>
    <property type="evidence" value="ECO:0007669"/>
    <property type="project" value="UniProtKB-UniRule"/>
</dbReference>
<keyword evidence="6 11" id="KW-0223">Dioxygenase</keyword>
<dbReference type="InterPro" id="IPR004313">
    <property type="entry name" value="ARD"/>
</dbReference>
<dbReference type="InterPro" id="IPR011051">
    <property type="entry name" value="RmlC_Cupin_sf"/>
</dbReference>
<dbReference type="eggNOG" id="KOG2107">
    <property type="taxonomic scope" value="Eukaryota"/>
</dbReference>
<evidence type="ECO:0000256" key="11">
    <source>
        <dbReference type="HAMAP-Rule" id="MF_03154"/>
    </source>
</evidence>
<evidence type="ECO:0000256" key="2">
    <source>
        <dbReference type="ARBA" id="ARBA00022490"/>
    </source>
</evidence>
<comment type="pathway">
    <text evidence="11">Amino-acid biosynthesis; L-methionine biosynthesis via salvage pathway; L-methionine from S-methyl-5-thio-alpha-D-ribose 1-phosphate: step 5/6.</text>
</comment>
<dbReference type="GeneID" id="34526339"/>
<dbReference type="GO" id="GO:0005634">
    <property type="term" value="C:nucleus"/>
    <property type="evidence" value="ECO:0007669"/>
    <property type="project" value="UniProtKB-SubCell"/>
</dbReference>
<evidence type="ECO:0000256" key="3">
    <source>
        <dbReference type="ARBA" id="ARBA00022596"/>
    </source>
</evidence>
<accession>J7S6X1</accession>
<dbReference type="RefSeq" id="XP_022464885.1">
    <property type="nucleotide sequence ID" value="XM_022608383.1"/>
</dbReference>
<comment type="catalytic activity">
    <reaction evidence="11">
        <text>1,2-dihydroxy-5-(methylsulfanyl)pent-1-en-3-one + O2 = 3-(methylsulfanyl)propanoate + CO + formate + 2 H(+)</text>
        <dbReference type="Rhea" id="RHEA:14161"/>
        <dbReference type="ChEBI" id="CHEBI:15378"/>
        <dbReference type="ChEBI" id="CHEBI:15379"/>
        <dbReference type="ChEBI" id="CHEBI:15740"/>
        <dbReference type="ChEBI" id="CHEBI:17245"/>
        <dbReference type="ChEBI" id="CHEBI:49016"/>
        <dbReference type="ChEBI" id="CHEBI:49252"/>
        <dbReference type="EC" id="1.13.11.53"/>
    </reaction>
</comment>
<keyword evidence="10 11" id="KW-0539">Nucleus</keyword>
<comment type="similarity">
    <text evidence="11">Belongs to the acireductone dioxygenase (ARD) family.</text>
</comment>
<comment type="function">
    <text evidence="11">Catalyzes 2 different reactions between oxygen and the acireductone 1,2-dihydroxy-3-keto-5-methylthiopentene (DHK-MTPene) depending upon the metal bound in the active site. Fe-containing acireductone dioxygenase (Fe-ARD) produces formate and 2-keto-4-methylthiobutyrate (KMTB), the alpha-ketoacid precursor of methionine in the methionine recycle pathway. Ni-containing acireductone dioxygenase (Ni-ARD) produces methylthiopropionate, carbon monoxide and formate, and does not lie on the methionine recycle pathway.</text>
</comment>
<sequence length="179" mass="20918">MVRIYIHDGRDEEDFRLPHDSGTPLTEGDLGKLGVFYKFCPTMPAVDELAAQRQYKNRDSVELSPESFHNDTEKMMQQLRIFYQEHLHDDEEIRYIVGGSGYFDLRHPKNEQWIRCEVHAGDLLVIPAGIYHRFTVTTDNYIKAVRLFKDEPRWEAHNKSAETDKSASRVQYLQTITGK</sequence>
<dbReference type="GO" id="GO:0016151">
    <property type="term" value="F:nickel cation binding"/>
    <property type="evidence" value="ECO:0007669"/>
    <property type="project" value="UniProtKB-UniRule"/>
</dbReference>
<dbReference type="EMBL" id="HE978318">
    <property type="protein sequence ID" value="CCK70639.1"/>
    <property type="molecule type" value="Genomic_DNA"/>
</dbReference>
<dbReference type="GO" id="GO:0010309">
    <property type="term" value="F:acireductone dioxygenase [iron(II)-requiring] activity"/>
    <property type="evidence" value="ECO:0007669"/>
    <property type="project" value="UniProtKB-UniRule"/>
</dbReference>
<evidence type="ECO:0000256" key="7">
    <source>
        <dbReference type="ARBA" id="ARBA00023002"/>
    </source>
</evidence>
<dbReference type="GO" id="GO:0019509">
    <property type="term" value="P:L-methionine salvage from methylthioadenosine"/>
    <property type="evidence" value="ECO:0007669"/>
    <property type="project" value="UniProtKB-UniRule"/>
</dbReference>
<dbReference type="KEGG" id="kng:KNAG_0E03850"/>
<feature type="binding site" evidence="11">
    <location>
        <position position="86"/>
    </location>
    <ligand>
        <name>Ni(2+)</name>
        <dbReference type="ChEBI" id="CHEBI:49786"/>
        <note>for nickel-dependent acireductone dioxygenase activity</note>
    </ligand>
</feature>
<dbReference type="InterPro" id="IPR014710">
    <property type="entry name" value="RmlC-like_jellyroll"/>
</dbReference>
<feature type="binding site" evidence="11">
    <location>
        <position position="88"/>
    </location>
    <ligand>
        <name>Fe(2+)</name>
        <dbReference type="ChEBI" id="CHEBI:29033"/>
        <note>for iron-dependent acireductone dioxygenase activity</note>
    </ligand>
</feature>
<evidence type="ECO:0000256" key="9">
    <source>
        <dbReference type="ARBA" id="ARBA00023167"/>
    </source>
</evidence>
<evidence type="ECO:0000256" key="4">
    <source>
        <dbReference type="ARBA" id="ARBA00022605"/>
    </source>
</evidence>
<feature type="binding site" evidence="11">
    <location>
        <position position="132"/>
    </location>
    <ligand>
        <name>Fe(2+)</name>
        <dbReference type="ChEBI" id="CHEBI:29033"/>
        <note>for iron-dependent acireductone dioxygenase activity</note>
    </ligand>
</feature>
<keyword evidence="2 11" id="KW-0963">Cytoplasm</keyword>
<evidence type="ECO:0000256" key="1">
    <source>
        <dbReference type="ARBA" id="ARBA00000428"/>
    </source>
</evidence>
<dbReference type="Proteomes" id="UP000006310">
    <property type="component" value="Chromosome 5"/>
</dbReference>
<organism evidence="12 13">
    <name type="scientific">Huiozyma naganishii (strain ATCC MYA-139 / BCRC 22969 / CBS 8797 / KCTC 17520 / NBRC 10181 / NCYC 3082 / Yp74L-3)</name>
    <name type="common">Yeast</name>
    <name type="synonym">Kazachstania naganishii</name>
    <dbReference type="NCBI Taxonomy" id="1071383"/>
    <lineage>
        <taxon>Eukaryota</taxon>
        <taxon>Fungi</taxon>
        <taxon>Dikarya</taxon>
        <taxon>Ascomycota</taxon>
        <taxon>Saccharomycotina</taxon>
        <taxon>Saccharomycetes</taxon>
        <taxon>Saccharomycetales</taxon>
        <taxon>Saccharomycetaceae</taxon>
        <taxon>Huiozyma</taxon>
    </lineage>
</organism>
<feature type="binding site" evidence="11">
    <location>
        <position position="88"/>
    </location>
    <ligand>
        <name>Ni(2+)</name>
        <dbReference type="ChEBI" id="CHEBI:49786"/>
        <note>for nickel-dependent acireductone dioxygenase activity</note>
    </ligand>
</feature>
<dbReference type="GO" id="GO:0005737">
    <property type="term" value="C:cytoplasm"/>
    <property type="evidence" value="ECO:0007669"/>
    <property type="project" value="UniProtKB-SubCell"/>
</dbReference>
<comment type="subcellular location">
    <subcellularLocation>
        <location evidence="11">Cytoplasm</location>
    </subcellularLocation>
    <subcellularLocation>
        <location evidence="11">Nucleus</location>
    </subcellularLocation>
</comment>
<dbReference type="SUPFAM" id="SSF51182">
    <property type="entry name" value="RmlC-like cupins"/>
    <property type="match status" value="1"/>
</dbReference>
<dbReference type="PANTHER" id="PTHR23418">
    <property type="entry name" value="ACIREDUCTONE DIOXYGENASE"/>
    <property type="match status" value="1"/>
</dbReference>
<evidence type="ECO:0000256" key="10">
    <source>
        <dbReference type="ARBA" id="ARBA00023242"/>
    </source>
</evidence>
<dbReference type="AlphaFoldDB" id="J7S6X1"/>
<dbReference type="OrthoDB" id="1867259at2759"/>
<dbReference type="PANTHER" id="PTHR23418:SF0">
    <property type="entry name" value="ACIREDUCTONE DIOXYGENASE"/>
    <property type="match status" value="1"/>
</dbReference>
<evidence type="ECO:0000313" key="12">
    <source>
        <dbReference type="EMBL" id="CCK70639.1"/>
    </source>
</evidence>
<dbReference type="GO" id="GO:0005506">
    <property type="term" value="F:iron ion binding"/>
    <property type="evidence" value="ECO:0007669"/>
    <property type="project" value="UniProtKB-UniRule"/>
</dbReference>